<evidence type="ECO:0000313" key="5">
    <source>
        <dbReference type="RefSeq" id="XP_025864836.1"/>
    </source>
</evidence>
<dbReference type="RefSeq" id="XP_025864835.1">
    <property type="nucleotide sequence ID" value="XM_026009050.1"/>
</dbReference>
<accession>A0A3Q7UBH7</accession>
<dbReference type="AlphaFoldDB" id="A0A3Q7UBH7"/>
<dbReference type="Pfam" id="PF07458">
    <property type="entry name" value="SPAN-X"/>
    <property type="match status" value="1"/>
</dbReference>
<proteinExistence type="inferred from homology"/>
<comment type="similarity">
    <text evidence="1">Belongs to the SPAN-X family.</text>
</comment>
<evidence type="ECO:0000313" key="7">
    <source>
        <dbReference type="RefSeq" id="XP_072600064.1"/>
    </source>
</evidence>
<evidence type="ECO:0000313" key="6">
    <source>
        <dbReference type="RefSeq" id="XP_025864838.1"/>
    </source>
</evidence>
<name>A0A3Q7UBH7_VULVU</name>
<feature type="region of interest" description="Disordered" evidence="2">
    <location>
        <begin position="1"/>
        <end position="25"/>
    </location>
</feature>
<reference evidence="4 5" key="2">
    <citation type="submission" date="2025-04" db="UniProtKB">
        <authorList>
            <consortium name="RefSeq"/>
        </authorList>
    </citation>
    <scope>IDENTIFICATION</scope>
    <source>
        <strain evidence="4 5">TameXAggressive cross</strain>
        <tissue evidence="4 5">Blood</tissue>
        <tissue evidence="7">Cell line</tissue>
    </source>
</reference>
<evidence type="ECO:0000256" key="2">
    <source>
        <dbReference type="SAM" id="MobiDB-lite"/>
    </source>
</evidence>
<dbReference type="RefSeq" id="XP_025864836.1">
    <property type="nucleotide sequence ID" value="XM_026009051.1"/>
</dbReference>
<gene>
    <name evidence="4 5 6" type="primary">LOC112927651</name>
    <name evidence="7" type="synonym">SPANXN2</name>
</gene>
<keyword evidence="3" id="KW-1185">Reference proteome</keyword>
<dbReference type="RefSeq" id="XP_025864838.1">
    <property type="nucleotide sequence ID" value="XM_026009053.1"/>
</dbReference>
<evidence type="ECO:0000313" key="3">
    <source>
        <dbReference type="Proteomes" id="UP001652641"/>
    </source>
</evidence>
<sequence>MAEVIEAVLGSNSDAENKTETTDVKEVPEIKERKTPCQSKDKEREKVRKILAKVKSALQDNVEKRKKGRKSTILVCYRRHSKMKTENQLKMKTEEESLSPLWATPYACQGPKISK</sequence>
<reference key="1">
    <citation type="submission" date="2019-01" db="UniProtKB">
        <authorList>
            <consortium name="RefSeq"/>
        </authorList>
    </citation>
    <scope>IDENTIFICATION</scope>
</reference>
<dbReference type="InterPro" id="IPR010007">
    <property type="entry name" value="SPAN-X_fam"/>
</dbReference>
<organism evidence="3 4">
    <name type="scientific">Vulpes vulpes</name>
    <name type="common">Red fox</name>
    <dbReference type="NCBI Taxonomy" id="9627"/>
    <lineage>
        <taxon>Eukaryota</taxon>
        <taxon>Metazoa</taxon>
        <taxon>Chordata</taxon>
        <taxon>Craniata</taxon>
        <taxon>Vertebrata</taxon>
        <taxon>Euteleostomi</taxon>
        <taxon>Mammalia</taxon>
        <taxon>Eutheria</taxon>
        <taxon>Laurasiatheria</taxon>
        <taxon>Carnivora</taxon>
        <taxon>Caniformia</taxon>
        <taxon>Canidae</taxon>
        <taxon>Vulpes</taxon>
    </lineage>
</organism>
<feature type="compositionally biased region" description="Basic and acidic residues" evidence="2">
    <location>
        <begin position="15"/>
        <end position="25"/>
    </location>
</feature>
<evidence type="ECO:0000313" key="4">
    <source>
        <dbReference type="RefSeq" id="XP_025864835.1"/>
    </source>
</evidence>
<protein>
    <submittedName>
        <fullName evidence="7">Sperm protein associated with the nucleus on the X chromosome N2 isoform X1</fullName>
    </submittedName>
    <submittedName>
        <fullName evidence="4 5">Uncharacterized protein LOC112927651</fullName>
    </submittedName>
</protein>
<dbReference type="RefSeq" id="XP_072600064.1">
    <property type="nucleotide sequence ID" value="XM_072743963.1"/>
</dbReference>
<dbReference type="Proteomes" id="UP001652641">
    <property type="component" value="Chromosome X"/>
</dbReference>
<dbReference type="CTD" id="494119"/>
<dbReference type="KEGG" id="vvp:112927651"/>
<evidence type="ECO:0000256" key="1">
    <source>
        <dbReference type="ARBA" id="ARBA00006323"/>
    </source>
</evidence>